<evidence type="ECO:0000313" key="2">
    <source>
        <dbReference type="Proteomes" id="UP000204221"/>
    </source>
</evidence>
<dbReference type="OrthoDB" id="4451361at2"/>
<protein>
    <submittedName>
        <fullName evidence="1">Uncharacterized protein</fullName>
    </submittedName>
</protein>
<dbReference type="RefSeq" id="WP_157736926.1">
    <property type="nucleotide sequence ID" value="NZ_CP022521.1"/>
</dbReference>
<accession>A0A221W6Y7</accession>
<dbReference type="InterPro" id="IPR022435">
    <property type="entry name" value="Surface-anchored_actinobac"/>
</dbReference>
<dbReference type="Proteomes" id="UP000204221">
    <property type="component" value="Chromosome"/>
</dbReference>
<dbReference type="KEGG" id="ahg:AHOG_19460"/>
<dbReference type="EMBL" id="CP022521">
    <property type="protein sequence ID" value="ASO21514.1"/>
    <property type="molecule type" value="Genomic_DNA"/>
</dbReference>
<dbReference type="NCBIfam" id="TIGR03769">
    <property type="entry name" value="P_ac_wall_RPT"/>
    <property type="match status" value="1"/>
</dbReference>
<keyword evidence="2" id="KW-1185">Reference proteome</keyword>
<name>A0A221W6Y7_9PSEU</name>
<evidence type="ECO:0000313" key="1">
    <source>
        <dbReference type="EMBL" id="ASO21514.1"/>
    </source>
</evidence>
<reference evidence="1 2" key="1">
    <citation type="submission" date="2017-07" db="EMBL/GenBank/DDBJ databases">
        <title>Complete genome sequence of Actinoalloteichus hoggarensis DSM 45943, type strain of Actinoalloteichus hoggarensis.</title>
        <authorList>
            <person name="Ruckert C."/>
            <person name="Nouioui I."/>
            <person name="Willmese J."/>
            <person name="van Wezel G."/>
            <person name="Klenk H.-P."/>
            <person name="Kalinowski J."/>
            <person name="Zotchev S.B."/>
        </authorList>
    </citation>
    <scope>NUCLEOTIDE SEQUENCE [LARGE SCALE GENOMIC DNA]</scope>
    <source>
        <strain evidence="1 2">DSM 45943</strain>
    </source>
</reference>
<sequence>MRRHKRYWAGLLVSAIGLPLAGGLLLTGSAAAQERVVLSEGHVDAFEVQYVDDALRLLVHDGTNAGSPAVDREPADVLFAVTDASAATAPANLAVELPGFAEAGQDVWVLPQNPVAGQLYQGWATERLPAGLLAEGSRVSFEIRSVEGPGEFALWQSGFGGLVVKANSGDGLPDTFQAAAAYTHEHANWGFSEPGDYTIEVNAHAVLADGTEVESGIEAYGFSVGGEAPETPEDPDVPGPALVIDGMAHHYHTGDVATLTATYSQETDLTDYRWFTRAAPDQEWSLIPGATGPVYSFTAGPDVHGDDIIVRLYDGDAIVAESAPATVVVDDH</sequence>
<proteinExistence type="predicted"/>
<dbReference type="NCBIfam" id="NF038134">
    <property type="entry name" value="choice_anch_M"/>
    <property type="match status" value="1"/>
</dbReference>
<dbReference type="AlphaFoldDB" id="A0A221W6Y7"/>
<organism evidence="1 2">
    <name type="scientific">Actinoalloteichus hoggarensis</name>
    <dbReference type="NCBI Taxonomy" id="1470176"/>
    <lineage>
        <taxon>Bacteria</taxon>
        <taxon>Bacillati</taxon>
        <taxon>Actinomycetota</taxon>
        <taxon>Actinomycetes</taxon>
        <taxon>Pseudonocardiales</taxon>
        <taxon>Pseudonocardiaceae</taxon>
        <taxon>Actinoalloteichus</taxon>
    </lineage>
</organism>
<gene>
    <name evidence="1" type="ORF">AHOG_19460</name>
</gene>